<dbReference type="Gene3D" id="3.40.50.2000">
    <property type="entry name" value="Glycogen Phosphorylase B"/>
    <property type="match status" value="2"/>
</dbReference>
<name>A0A3M9MBC8_9BACT</name>
<dbReference type="OrthoDB" id="9801573at2"/>
<dbReference type="Pfam" id="PF00534">
    <property type="entry name" value="Glycos_transf_1"/>
    <property type="match status" value="1"/>
</dbReference>
<evidence type="ECO:0000313" key="4">
    <source>
        <dbReference type="Proteomes" id="UP000272117"/>
    </source>
</evidence>
<dbReference type="PANTHER" id="PTHR45947">
    <property type="entry name" value="SULFOQUINOVOSYL TRANSFERASE SQD2"/>
    <property type="match status" value="1"/>
</dbReference>
<dbReference type="InterPro" id="IPR050194">
    <property type="entry name" value="Glycosyltransferase_grp1"/>
</dbReference>
<feature type="domain" description="Glycosyltransferase subfamily 4-like N-terminal" evidence="2">
    <location>
        <begin position="14"/>
        <end position="191"/>
    </location>
</feature>
<keyword evidence="3" id="KW-0808">Transferase</keyword>
<dbReference type="RefSeq" id="WP_123128816.1">
    <property type="nucleotide sequence ID" value="NZ_RJJD01000021.1"/>
</dbReference>
<dbReference type="InterPro" id="IPR001296">
    <property type="entry name" value="Glyco_trans_1"/>
</dbReference>
<feature type="domain" description="Glycosyl transferase family 1" evidence="1">
    <location>
        <begin position="197"/>
        <end position="331"/>
    </location>
</feature>
<dbReference type="CDD" id="cd03804">
    <property type="entry name" value="GT4_WbaZ-like"/>
    <property type="match status" value="1"/>
</dbReference>
<accession>A0A3M9MBC8</accession>
<sequence>MKVAIVHEWFVDYSGSERVVEQLLEIFPEASLFSVIDFMPEHLRKHIFHKTPITTFIQKLPFARKHYRNYLFLMPLAIEQLDVSGFDVVISSSHAVAKGVLTHSNQLHICYCHSPARYAWDLYHQYLRENNLTSGVKGFIARLILHRFRAWDVMTVNRVDYFIANSRYIARRIRKNYGRDSSVIYPPVDLEGFTLSSPKENFYLTASRLVSYKRIDLIVEAFNEMPDKQLVVIGEGPDEQKLKAIAGPNIKLMGYQPFEVLKDHLQRAKAFVFAAEEDFGITPVEAQACGTPVIAFGKGGALETVTPETGVFFYSQEKESLKEAVAVFESHSGGYNSQLIRSSAQKFNQERFKVEMRQFVLEKYNDLQQNK</sequence>
<dbReference type="GO" id="GO:0016757">
    <property type="term" value="F:glycosyltransferase activity"/>
    <property type="evidence" value="ECO:0007669"/>
    <property type="project" value="InterPro"/>
</dbReference>
<keyword evidence="4" id="KW-1185">Reference proteome</keyword>
<dbReference type="PANTHER" id="PTHR45947:SF3">
    <property type="entry name" value="SULFOQUINOVOSYL TRANSFERASE SQD2"/>
    <property type="match status" value="1"/>
</dbReference>
<dbReference type="Proteomes" id="UP000272117">
    <property type="component" value="Unassembled WGS sequence"/>
</dbReference>
<evidence type="ECO:0000259" key="2">
    <source>
        <dbReference type="Pfam" id="PF13439"/>
    </source>
</evidence>
<comment type="caution">
    <text evidence="3">The sequence shown here is derived from an EMBL/GenBank/DDBJ whole genome shotgun (WGS) entry which is preliminary data.</text>
</comment>
<protein>
    <submittedName>
        <fullName evidence="3">Glycosyltransferase family 4 protein</fullName>
    </submittedName>
</protein>
<dbReference type="InterPro" id="IPR028098">
    <property type="entry name" value="Glyco_trans_4-like_N"/>
</dbReference>
<organism evidence="3 4">
    <name type="scientific">Rufibacter latericius</name>
    <dbReference type="NCBI Taxonomy" id="2487040"/>
    <lineage>
        <taxon>Bacteria</taxon>
        <taxon>Pseudomonadati</taxon>
        <taxon>Bacteroidota</taxon>
        <taxon>Cytophagia</taxon>
        <taxon>Cytophagales</taxon>
        <taxon>Hymenobacteraceae</taxon>
        <taxon>Rufibacter</taxon>
    </lineage>
</organism>
<evidence type="ECO:0000313" key="3">
    <source>
        <dbReference type="EMBL" id="RNI22457.1"/>
    </source>
</evidence>
<dbReference type="AlphaFoldDB" id="A0A3M9MBC8"/>
<dbReference type="Pfam" id="PF13439">
    <property type="entry name" value="Glyco_transf_4"/>
    <property type="match status" value="1"/>
</dbReference>
<reference evidence="3 4" key="1">
    <citation type="submission" date="2018-11" db="EMBL/GenBank/DDBJ databases">
        <title>Rufibacter latericius sp. nov., isolated from water in Baiyang Lake.</title>
        <authorList>
            <person name="Yang Y."/>
        </authorList>
    </citation>
    <scope>NUCLEOTIDE SEQUENCE [LARGE SCALE GENOMIC DNA]</scope>
    <source>
        <strain evidence="3 4">R-22-1c-1</strain>
    </source>
</reference>
<evidence type="ECO:0000259" key="1">
    <source>
        <dbReference type="Pfam" id="PF00534"/>
    </source>
</evidence>
<dbReference type="SUPFAM" id="SSF53756">
    <property type="entry name" value="UDP-Glycosyltransferase/glycogen phosphorylase"/>
    <property type="match status" value="1"/>
</dbReference>
<proteinExistence type="predicted"/>
<dbReference type="EMBL" id="RJJD01000021">
    <property type="protein sequence ID" value="RNI22457.1"/>
    <property type="molecule type" value="Genomic_DNA"/>
</dbReference>
<gene>
    <name evidence="3" type="ORF">EFB08_20340</name>
</gene>